<protein>
    <submittedName>
        <fullName evidence="2">Uncharacterized protein</fullName>
    </submittedName>
</protein>
<accession>A0ABR4C8B2</accession>
<evidence type="ECO:0000313" key="3">
    <source>
        <dbReference type="Proteomes" id="UP001595075"/>
    </source>
</evidence>
<gene>
    <name evidence="2" type="ORF">VTL71DRAFT_2190</name>
</gene>
<feature type="compositionally biased region" description="Low complexity" evidence="1">
    <location>
        <begin position="64"/>
        <end position="76"/>
    </location>
</feature>
<dbReference type="EMBL" id="JAZHXI010000011">
    <property type="protein sequence ID" value="KAL2066119.1"/>
    <property type="molecule type" value="Genomic_DNA"/>
</dbReference>
<evidence type="ECO:0000313" key="2">
    <source>
        <dbReference type="EMBL" id="KAL2066119.1"/>
    </source>
</evidence>
<evidence type="ECO:0000256" key="1">
    <source>
        <dbReference type="SAM" id="MobiDB-lite"/>
    </source>
</evidence>
<proteinExistence type="predicted"/>
<organism evidence="2 3">
    <name type="scientific">Oculimacula yallundae</name>
    <dbReference type="NCBI Taxonomy" id="86028"/>
    <lineage>
        <taxon>Eukaryota</taxon>
        <taxon>Fungi</taxon>
        <taxon>Dikarya</taxon>
        <taxon>Ascomycota</taxon>
        <taxon>Pezizomycotina</taxon>
        <taxon>Leotiomycetes</taxon>
        <taxon>Helotiales</taxon>
        <taxon>Ploettnerulaceae</taxon>
        <taxon>Oculimacula</taxon>
    </lineage>
</organism>
<comment type="caution">
    <text evidence="2">The sequence shown here is derived from an EMBL/GenBank/DDBJ whole genome shotgun (WGS) entry which is preliminary data.</text>
</comment>
<keyword evidence="3" id="KW-1185">Reference proteome</keyword>
<feature type="compositionally biased region" description="Polar residues" evidence="1">
    <location>
        <begin position="1"/>
        <end position="13"/>
    </location>
</feature>
<reference evidence="2 3" key="1">
    <citation type="journal article" date="2024" name="Commun. Biol.">
        <title>Comparative genomic analysis of thermophilic fungi reveals convergent evolutionary adaptations and gene losses.</title>
        <authorList>
            <person name="Steindorff A.S."/>
            <person name="Aguilar-Pontes M.V."/>
            <person name="Robinson A.J."/>
            <person name="Andreopoulos B."/>
            <person name="LaButti K."/>
            <person name="Kuo A."/>
            <person name="Mondo S."/>
            <person name="Riley R."/>
            <person name="Otillar R."/>
            <person name="Haridas S."/>
            <person name="Lipzen A."/>
            <person name="Grimwood J."/>
            <person name="Schmutz J."/>
            <person name="Clum A."/>
            <person name="Reid I.D."/>
            <person name="Moisan M.C."/>
            <person name="Butler G."/>
            <person name="Nguyen T.T.M."/>
            <person name="Dewar K."/>
            <person name="Conant G."/>
            <person name="Drula E."/>
            <person name="Henrissat B."/>
            <person name="Hansel C."/>
            <person name="Singer S."/>
            <person name="Hutchinson M.I."/>
            <person name="de Vries R.P."/>
            <person name="Natvig D.O."/>
            <person name="Powell A.J."/>
            <person name="Tsang A."/>
            <person name="Grigoriev I.V."/>
        </authorList>
    </citation>
    <scope>NUCLEOTIDE SEQUENCE [LARGE SCALE GENOMIC DNA]</scope>
    <source>
        <strain evidence="2 3">CBS 494.80</strain>
    </source>
</reference>
<name>A0ABR4C8B2_9HELO</name>
<sequence length="251" mass="26904">MSTSGKSPSQSNKGSKKPRSLVNKSFTKPKHSYHVGASKHASKHTHLHQEIGSTISDSRHSHGTSTTSNIQSTTSSGFDEDTTTTSVFDLDAIAANALTAPGYGQYSDLSENDLMGIGAWTADYGIPAAGTLSLDNTTPSESTQTTGETHRGVRNWAPCYDVSSPYNTPPSQYGQTATEVEVDIEACTSGYSTFPTTNLNSYSTTAHGHTEINIHDAGALYCMDCIEDRNVKVEDWSISDTERNQPVSPIS</sequence>
<feature type="region of interest" description="Disordered" evidence="1">
    <location>
        <begin position="1"/>
        <end position="80"/>
    </location>
</feature>
<dbReference type="Proteomes" id="UP001595075">
    <property type="component" value="Unassembled WGS sequence"/>
</dbReference>